<dbReference type="GO" id="GO:0003712">
    <property type="term" value="F:transcription coregulator activity"/>
    <property type="evidence" value="ECO:0007669"/>
    <property type="project" value="TreeGrafter"/>
</dbReference>
<dbReference type="Gene3D" id="1.25.40.20">
    <property type="entry name" value="Ankyrin repeat-containing domain"/>
    <property type="match status" value="1"/>
</dbReference>
<dbReference type="AlphaFoldDB" id="A0A6D2HRC6"/>
<dbReference type="GO" id="GO:0003690">
    <property type="term" value="F:double-stranded DNA binding"/>
    <property type="evidence" value="ECO:0007669"/>
    <property type="project" value="TreeGrafter"/>
</dbReference>
<evidence type="ECO:0000256" key="6">
    <source>
        <dbReference type="ARBA" id="ARBA00023016"/>
    </source>
</evidence>
<feature type="compositionally biased region" description="Low complexity" evidence="13">
    <location>
        <begin position="157"/>
        <end position="169"/>
    </location>
</feature>
<evidence type="ECO:0000256" key="4">
    <source>
        <dbReference type="ARBA" id="ARBA00022837"/>
    </source>
</evidence>
<feature type="compositionally biased region" description="Acidic residues" evidence="13">
    <location>
        <begin position="782"/>
        <end position="793"/>
    </location>
</feature>
<evidence type="ECO:0000256" key="1">
    <source>
        <dbReference type="ARBA" id="ARBA00004123"/>
    </source>
</evidence>
<dbReference type="GO" id="GO:0006357">
    <property type="term" value="P:regulation of transcription by RNA polymerase II"/>
    <property type="evidence" value="ECO:0007669"/>
    <property type="project" value="TreeGrafter"/>
</dbReference>
<evidence type="ECO:0000259" key="14">
    <source>
        <dbReference type="PROSITE" id="PS51437"/>
    </source>
</evidence>
<evidence type="ECO:0000256" key="11">
    <source>
        <dbReference type="ARBA" id="ARBA00023242"/>
    </source>
</evidence>
<reference evidence="15" key="1">
    <citation type="submission" date="2020-01" db="EMBL/GenBank/DDBJ databases">
        <authorList>
            <person name="Mishra B."/>
        </authorList>
    </citation>
    <scope>NUCLEOTIDE SEQUENCE [LARGE SCALE GENOMIC DNA]</scope>
</reference>
<dbReference type="InterPro" id="IPR036770">
    <property type="entry name" value="Ankyrin_rpt-contain_sf"/>
</dbReference>
<evidence type="ECO:0000313" key="15">
    <source>
        <dbReference type="EMBL" id="CAA7015632.1"/>
    </source>
</evidence>
<dbReference type="PANTHER" id="PTHR23335">
    <property type="entry name" value="CALMODULIN-BINDING TRANSCRIPTION ACTIVATOR CAMTA"/>
    <property type="match status" value="1"/>
</dbReference>
<evidence type="ECO:0000256" key="12">
    <source>
        <dbReference type="PROSITE-ProRule" id="PRU00023"/>
    </source>
</evidence>
<dbReference type="FunFam" id="1.25.40.20:FF:000150">
    <property type="entry name" value="calmodulin-binding transcription activator 5"/>
    <property type="match status" value="1"/>
</dbReference>
<keyword evidence="8" id="KW-0238">DNA-binding</keyword>
<dbReference type="EMBL" id="CACVBM020000188">
    <property type="protein sequence ID" value="CAA7015632.1"/>
    <property type="molecule type" value="Genomic_DNA"/>
</dbReference>
<dbReference type="InterPro" id="IPR002110">
    <property type="entry name" value="Ankyrin_rpt"/>
</dbReference>
<organism evidence="15 16">
    <name type="scientific">Microthlaspi erraticum</name>
    <dbReference type="NCBI Taxonomy" id="1685480"/>
    <lineage>
        <taxon>Eukaryota</taxon>
        <taxon>Viridiplantae</taxon>
        <taxon>Streptophyta</taxon>
        <taxon>Embryophyta</taxon>
        <taxon>Tracheophyta</taxon>
        <taxon>Spermatophyta</taxon>
        <taxon>Magnoliopsida</taxon>
        <taxon>eudicotyledons</taxon>
        <taxon>Gunneridae</taxon>
        <taxon>Pentapetalae</taxon>
        <taxon>rosids</taxon>
        <taxon>malvids</taxon>
        <taxon>Brassicales</taxon>
        <taxon>Brassicaceae</taxon>
        <taxon>Coluteocarpeae</taxon>
        <taxon>Microthlaspi</taxon>
    </lineage>
</organism>
<dbReference type="Gene3D" id="1.20.5.190">
    <property type="match status" value="1"/>
</dbReference>
<evidence type="ECO:0000256" key="10">
    <source>
        <dbReference type="ARBA" id="ARBA00023163"/>
    </source>
</evidence>
<dbReference type="PROSITE" id="PS50096">
    <property type="entry name" value="IQ"/>
    <property type="match status" value="3"/>
</dbReference>
<comment type="caution">
    <text evidence="15">The sequence shown here is derived from an EMBL/GenBank/DDBJ whole genome shotgun (WGS) entry which is preliminary data.</text>
</comment>
<feature type="repeat" description="ANK" evidence="12">
    <location>
        <begin position="549"/>
        <end position="581"/>
    </location>
</feature>
<evidence type="ECO:0000313" key="16">
    <source>
        <dbReference type="Proteomes" id="UP000467841"/>
    </source>
</evidence>
<dbReference type="Pfam" id="PF12796">
    <property type="entry name" value="Ank_2"/>
    <property type="match status" value="1"/>
</dbReference>
<gene>
    <name evidence="15" type="ORF">MERR_LOCUS2867</name>
</gene>
<dbReference type="Proteomes" id="UP000467841">
    <property type="component" value="Unassembled WGS sequence"/>
</dbReference>
<evidence type="ECO:0000256" key="5">
    <source>
        <dbReference type="ARBA" id="ARBA00022860"/>
    </source>
</evidence>
<keyword evidence="10" id="KW-0804">Transcription</keyword>
<dbReference type="Pfam" id="PF00612">
    <property type="entry name" value="IQ"/>
    <property type="match status" value="1"/>
</dbReference>
<dbReference type="PROSITE" id="PS50297">
    <property type="entry name" value="ANK_REP_REGION"/>
    <property type="match status" value="1"/>
</dbReference>
<keyword evidence="11" id="KW-0539">Nucleus</keyword>
<proteinExistence type="inferred from homology"/>
<feature type="region of interest" description="Disordered" evidence="13">
    <location>
        <begin position="150"/>
        <end position="169"/>
    </location>
</feature>
<evidence type="ECO:0000256" key="2">
    <source>
        <dbReference type="ARBA" id="ARBA00008267"/>
    </source>
</evidence>
<dbReference type="PROSITE" id="PS50088">
    <property type="entry name" value="ANK_REPEAT"/>
    <property type="match status" value="1"/>
</dbReference>
<keyword evidence="3" id="KW-0677">Repeat</keyword>
<comment type="similarity">
    <text evidence="2">Belongs to the CAMTA family.</text>
</comment>
<keyword evidence="5" id="KW-0112">Calmodulin-binding</keyword>
<dbReference type="SMART" id="SM01076">
    <property type="entry name" value="CG-1"/>
    <property type="match status" value="1"/>
</dbReference>
<dbReference type="SMART" id="SM00015">
    <property type="entry name" value="IQ"/>
    <property type="match status" value="3"/>
</dbReference>
<feature type="region of interest" description="Disordered" evidence="13">
    <location>
        <begin position="780"/>
        <end position="801"/>
    </location>
</feature>
<dbReference type="OrthoDB" id="407555at2759"/>
<keyword evidence="9" id="KW-0010">Activator</keyword>
<evidence type="ECO:0000256" key="7">
    <source>
        <dbReference type="ARBA" id="ARBA00023043"/>
    </source>
</evidence>
<dbReference type="InterPro" id="IPR005559">
    <property type="entry name" value="CG-1_dom"/>
</dbReference>
<protein>
    <recommendedName>
        <fullName evidence="14">CG-1 domain-containing protein</fullName>
    </recommendedName>
</protein>
<dbReference type="InterPro" id="IPR000048">
    <property type="entry name" value="IQ_motif_EF-hand-BS"/>
</dbReference>
<keyword evidence="4" id="KW-0106">Calcium</keyword>
<evidence type="ECO:0000256" key="13">
    <source>
        <dbReference type="SAM" id="MobiDB-lite"/>
    </source>
</evidence>
<dbReference type="InterPro" id="IPR013783">
    <property type="entry name" value="Ig-like_fold"/>
</dbReference>
<dbReference type="GO" id="GO:0005634">
    <property type="term" value="C:nucleus"/>
    <property type="evidence" value="ECO:0007669"/>
    <property type="project" value="UniProtKB-SubCell"/>
</dbReference>
<dbReference type="SMART" id="SM00248">
    <property type="entry name" value="ANK"/>
    <property type="match status" value="1"/>
</dbReference>
<evidence type="ECO:0000256" key="9">
    <source>
        <dbReference type="ARBA" id="ARBA00023159"/>
    </source>
</evidence>
<keyword evidence="6" id="KW-0346">Stress response</keyword>
<dbReference type="Gene3D" id="2.60.40.10">
    <property type="entry name" value="Immunoglobulins"/>
    <property type="match status" value="1"/>
</dbReference>
<name>A0A6D2HRC6_9BRAS</name>
<accession>A0A6D2HRC6</accession>
<sequence>MDGSGSGSGRLIGSEIHGFHTLQDLDVQTMLEEAKSRWFRPNEIYAILSNPKYFTINVKPMNLPNSGRVILFDRKMLRNFRKDGHNWKKKKDGRTVKEAHERLKVGTEERIHVYYAHGEDNTTFVRRCYWLLDKDRENIVLVHYRDTHEVATTSGDSNSPNSVSNNSSPNLVSAEEFKFQADNSSYLATNNTPAVRNHDNRLHEINTLDWDDLLVQTDLDNQSAPIVDDLPYFTEQLQNAANGSVEHVNVADESLDALLNNGPQSRESFGRWMNSFISDSNGSLEDPTYGAMATLENEPFHPHSNMPEQVFNITEVSPTWAYSSDKTKILVTGLLHNSYQHLGSSNLFCVCGDSCVPAEYVQPGVYRCFIPPHSPGMANLYLSADGLKPLSQSFTFEHRSPPVPDKTVPEDDEESKWEEFEVQVRLAHLLFTSSNKLNVLSSKISPPNLQDAKRLASKTSHLLNSWAYLMKSIQGNKVSFDQAKDHIFELTLKNRVKEWLMEKVLEGRSTLDYDSKGLGVIHLCAILGYTWSVQLFSLSGLSLNFRDKQGWTALHWAAYYGREKMVGALLSSGARPNLVTDPRKDNLGGCTAADLAQQNGFDGLAAYLAEKCLVAQFIDMKIAGNISGDLEACKGEMSSGGSLPDDEQNLKDALAAYRTAAEAAARIQGAFREKALKIQFANKEEEAKGTIAAMKIQHAFRKYDTRRKMEAACRIQCRFQTWKMRRQFLNMRHQAIRIQAAFRGLQARRQYKKILWSVGVLEKAIIRWRLKRKGFRGLQVAGEEDPPGEEEEDFYKTSQRQAEERLERSVVRVQAMFRSKKAQQDYRRMKLTHEEAQLEYDYEQDL</sequence>
<dbReference type="PROSITE" id="PS51437">
    <property type="entry name" value="CG_1"/>
    <property type="match status" value="1"/>
</dbReference>
<comment type="subcellular location">
    <subcellularLocation>
        <location evidence="1">Nucleus</location>
    </subcellularLocation>
</comment>
<keyword evidence="7 12" id="KW-0040">ANK repeat</keyword>
<dbReference type="GO" id="GO:0005516">
    <property type="term" value="F:calmodulin binding"/>
    <property type="evidence" value="ECO:0007669"/>
    <property type="project" value="UniProtKB-KW"/>
</dbReference>
<dbReference type="CDD" id="cd23767">
    <property type="entry name" value="IQCD"/>
    <property type="match status" value="1"/>
</dbReference>
<dbReference type="SUPFAM" id="SSF48403">
    <property type="entry name" value="Ankyrin repeat"/>
    <property type="match status" value="1"/>
</dbReference>
<evidence type="ECO:0000256" key="3">
    <source>
        <dbReference type="ARBA" id="ARBA00022737"/>
    </source>
</evidence>
<dbReference type="Pfam" id="PF03859">
    <property type="entry name" value="CG-1"/>
    <property type="match status" value="1"/>
</dbReference>
<dbReference type="SUPFAM" id="SSF81296">
    <property type="entry name" value="E set domains"/>
    <property type="match status" value="1"/>
</dbReference>
<dbReference type="PANTHER" id="PTHR23335:SF44">
    <property type="entry name" value="CALMODULIN-BINDING TRANSCRIPTION ACTIVATOR 6"/>
    <property type="match status" value="1"/>
</dbReference>
<evidence type="ECO:0000256" key="8">
    <source>
        <dbReference type="ARBA" id="ARBA00023125"/>
    </source>
</evidence>
<keyword evidence="16" id="KW-1185">Reference proteome</keyword>
<feature type="domain" description="CG-1" evidence="14">
    <location>
        <begin position="27"/>
        <end position="153"/>
    </location>
</feature>
<dbReference type="InterPro" id="IPR014756">
    <property type="entry name" value="Ig_E-set"/>
</dbReference>